<sequence length="694" mass="82699">MSVKFEEWELKLRELMMFWVTSMANIIQSQTPDKVDFGILQCNVQDHLVFAEQNILDCLGKYFDIGEEHLMEKYKEDFIRRTSSLKQELERYAINKLEESIYIRKYWLKVGFLKEEYMKTIEENLDRLWRDCRRRQQKLDNRELESQFEIMWRKMLSELPFAFSQECAITQEMMFQLTKDLSNRAIVDILTSVSMKTLLNCETKSFPMKQQYLDVPCFKALIPWFTQECYHRLEALAKSLMAKCISYTEAKVRSKAGYDETCFRELLNMVNEWLQEEDVRKLPTTLSFETDLKFHILWKAAYAFQKMNKDFIKGNDPQQHVEQLKPQYLSIFKYLYLEKDSCENRVQDFCDRCLKPALKDYVNNRLGMEIADDFLSRGKSTEHSSRSVFHFTVQKKLLEEMNFDNYVEYINNYEKFVKSWTWRCLLDNYYQSEALEDLEKEILSTIIKKIRDALEMTKDKKTRTVCAFLFHFCEMIQKDLVIPSYSLGGVWALNTTDTESFFACIQSFLPDLEQQILAEFQDLEVESKFSSLSVKPQDEIFKRVFGCGKQCPFCTVPCEADGRHHREHFASVHRPQSLQRFGNSHAKKFHYSLCSTDVLYNDKFQNSDTEWKPHPYKDYRDCYPDWYIQLDPSIVASDYWKFVFKEFNHQFAREYDALPADLPEEWGKITEEQALESIKKSVYDEIAQLVRKSV</sequence>
<feature type="domain" description="Interferon-induced very large GTPase 1" evidence="1">
    <location>
        <begin position="2"/>
        <end position="105"/>
    </location>
</feature>
<evidence type="ECO:0000313" key="2">
    <source>
        <dbReference type="EMBL" id="KAH1171534.1"/>
    </source>
</evidence>
<organism evidence="2 3">
    <name type="scientific">Mauremys mutica</name>
    <name type="common">yellowpond turtle</name>
    <dbReference type="NCBI Taxonomy" id="74926"/>
    <lineage>
        <taxon>Eukaryota</taxon>
        <taxon>Metazoa</taxon>
        <taxon>Chordata</taxon>
        <taxon>Craniata</taxon>
        <taxon>Vertebrata</taxon>
        <taxon>Euteleostomi</taxon>
        <taxon>Archelosauria</taxon>
        <taxon>Testudinata</taxon>
        <taxon>Testudines</taxon>
        <taxon>Cryptodira</taxon>
        <taxon>Durocryptodira</taxon>
        <taxon>Testudinoidea</taxon>
        <taxon>Geoemydidae</taxon>
        <taxon>Geoemydinae</taxon>
        <taxon>Mauremys</taxon>
    </lineage>
</organism>
<evidence type="ECO:0000259" key="1">
    <source>
        <dbReference type="Pfam" id="PF25974"/>
    </source>
</evidence>
<dbReference type="PANTHER" id="PTHR14819:SF9">
    <property type="entry name" value="UP-REGULATOR OF CELL PROLIFERATION-LIKE"/>
    <property type="match status" value="1"/>
</dbReference>
<accession>A0A9D3WWV4</accession>
<reference evidence="2" key="1">
    <citation type="submission" date="2021-09" db="EMBL/GenBank/DDBJ databases">
        <title>The genome of Mauremys mutica provides insights into the evolution of semi-aquatic lifestyle.</title>
        <authorList>
            <person name="Gong S."/>
            <person name="Gao Y."/>
        </authorList>
    </citation>
    <scope>NUCLEOTIDE SEQUENCE</scope>
    <source>
        <strain evidence="2">MM-2020</strain>
        <tissue evidence="2">Muscle</tissue>
    </source>
</reference>
<comment type="caution">
    <text evidence="2">The sequence shown here is derived from an EMBL/GenBank/DDBJ whole genome shotgun (WGS) entry which is preliminary data.</text>
</comment>
<proteinExistence type="predicted"/>
<dbReference type="EMBL" id="JAHDVG010000483">
    <property type="protein sequence ID" value="KAH1171534.1"/>
    <property type="molecule type" value="Genomic_DNA"/>
</dbReference>
<dbReference type="Proteomes" id="UP000827986">
    <property type="component" value="Unassembled WGS sequence"/>
</dbReference>
<gene>
    <name evidence="2" type="ORF">KIL84_007152</name>
</gene>
<dbReference type="PANTHER" id="PTHR14819">
    <property type="entry name" value="GTP-BINDING"/>
    <property type="match status" value="1"/>
</dbReference>
<dbReference type="InterPro" id="IPR058641">
    <property type="entry name" value="GVIN1_dom"/>
</dbReference>
<dbReference type="AlphaFoldDB" id="A0A9D3WWV4"/>
<keyword evidence="3" id="KW-1185">Reference proteome</keyword>
<evidence type="ECO:0000313" key="3">
    <source>
        <dbReference type="Proteomes" id="UP000827986"/>
    </source>
</evidence>
<dbReference type="Pfam" id="PF25974">
    <property type="entry name" value="URGCP_9th"/>
    <property type="match status" value="1"/>
</dbReference>
<protein>
    <recommendedName>
        <fullName evidence="1">Interferon-induced very large GTPase 1 domain-containing protein</fullName>
    </recommendedName>
</protein>
<name>A0A9D3WWV4_9SAUR</name>
<dbReference type="InterPro" id="IPR052986">
    <property type="entry name" value="VLIG_GTPase"/>
</dbReference>